<evidence type="ECO:0000256" key="6">
    <source>
        <dbReference type="ARBA" id="ARBA00023316"/>
    </source>
</evidence>
<evidence type="ECO:0000313" key="12">
    <source>
        <dbReference type="Proteomes" id="UP000176974"/>
    </source>
</evidence>
<sequence>MYFKFKVLRQMIKFLTIILVFLNPFIFIAHPDIKTDELNKKLTIFFDSFKPDIKNLSRGEVNFEVNPKKLPLSTASTNGINPQLASLTANLAIAASEQANPNFRPIRDWSVAEPETEARATLIINGDLDKVFYQKNAGEVLPIASLTKLMTALMVLENMDLNQEVIISKKAVEAYGDLGGLKIDEKISVKNLLYIMLLESSNDAATALAENLPNGNLDNFINLMNQKANELGMENTRFIDSTGYDPSNVSTALDLAKLIKYSLSKPLVWDILKTPVIDLFSVDEKINHHLVNNNQLLNRLPEMIGGKTGYTEEANECMLSLIRAPDKTNLVIVVLGAKDRFLETEKLANWAKEAYIW</sequence>
<feature type="active site" evidence="7">
    <location>
        <position position="200"/>
    </location>
</feature>
<keyword evidence="4" id="KW-0133">Cell shape</keyword>
<dbReference type="GO" id="GO:0009002">
    <property type="term" value="F:serine-type D-Ala-D-Ala carboxypeptidase activity"/>
    <property type="evidence" value="ECO:0007669"/>
    <property type="project" value="InterPro"/>
</dbReference>
<dbReference type="GO" id="GO:0071555">
    <property type="term" value="P:cell wall organization"/>
    <property type="evidence" value="ECO:0007669"/>
    <property type="project" value="UniProtKB-KW"/>
</dbReference>
<dbReference type="PRINTS" id="PR00725">
    <property type="entry name" value="DADACBPTASE1"/>
</dbReference>
<evidence type="ECO:0000256" key="7">
    <source>
        <dbReference type="PIRSR" id="PIRSR618044-1"/>
    </source>
</evidence>
<evidence type="ECO:0000256" key="8">
    <source>
        <dbReference type="PIRSR" id="PIRSR618044-2"/>
    </source>
</evidence>
<dbReference type="GO" id="GO:0009252">
    <property type="term" value="P:peptidoglycan biosynthetic process"/>
    <property type="evidence" value="ECO:0007669"/>
    <property type="project" value="UniProtKB-KW"/>
</dbReference>
<dbReference type="InterPro" id="IPR018044">
    <property type="entry name" value="Peptidase_S11"/>
</dbReference>
<dbReference type="EMBL" id="MHMY01000023">
    <property type="protein sequence ID" value="OGZ34908.1"/>
    <property type="molecule type" value="Genomic_DNA"/>
</dbReference>
<keyword evidence="5" id="KW-0573">Peptidoglycan synthesis</keyword>
<evidence type="ECO:0000256" key="5">
    <source>
        <dbReference type="ARBA" id="ARBA00022984"/>
    </source>
</evidence>
<comment type="similarity">
    <text evidence="1 9">Belongs to the peptidase S11 family.</text>
</comment>
<protein>
    <recommendedName>
        <fullName evidence="10">Peptidase S11 D-alanyl-D-alanine carboxypeptidase A N-terminal domain-containing protein</fullName>
    </recommendedName>
</protein>
<dbReference type="Pfam" id="PF00768">
    <property type="entry name" value="Peptidase_S11"/>
    <property type="match status" value="1"/>
</dbReference>
<organism evidence="11 12">
    <name type="scientific">Candidatus Portnoybacteria bacterium RIFCSPHIGHO2_01_FULL_40_12b</name>
    <dbReference type="NCBI Taxonomy" id="1801994"/>
    <lineage>
        <taxon>Bacteria</taxon>
        <taxon>Candidatus Portnoyibacteriota</taxon>
    </lineage>
</organism>
<dbReference type="Proteomes" id="UP000176974">
    <property type="component" value="Unassembled WGS sequence"/>
</dbReference>
<dbReference type="GO" id="GO:0006508">
    <property type="term" value="P:proteolysis"/>
    <property type="evidence" value="ECO:0007669"/>
    <property type="project" value="InterPro"/>
</dbReference>
<dbReference type="PANTHER" id="PTHR21581:SF26">
    <property type="entry name" value="D-ALANYL-D-ALANINE ENDOPEPTIDASE"/>
    <property type="match status" value="1"/>
</dbReference>
<dbReference type="GO" id="GO:0008360">
    <property type="term" value="P:regulation of cell shape"/>
    <property type="evidence" value="ECO:0007669"/>
    <property type="project" value="UniProtKB-KW"/>
</dbReference>
<evidence type="ECO:0000259" key="10">
    <source>
        <dbReference type="Pfam" id="PF00768"/>
    </source>
</evidence>
<evidence type="ECO:0000256" key="3">
    <source>
        <dbReference type="ARBA" id="ARBA00022801"/>
    </source>
</evidence>
<feature type="active site" description="Acyl-ester intermediate" evidence="7">
    <location>
        <position position="145"/>
    </location>
</feature>
<feature type="domain" description="Peptidase S11 D-alanyl-D-alanine carboxypeptidase A N-terminal" evidence="10">
    <location>
        <begin position="110"/>
        <end position="338"/>
    </location>
</feature>
<dbReference type="InterPro" id="IPR012338">
    <property type="entry name" value="Beta-lactam/transpept-like"/>
</dbReference>
<keyword evidence="3" id="KW-0378">Hydrolase</keyword>
<comment type="caution">
    <text evidence="11">The sequence shown here is derived from an EMBL/GenBank/DDBJ whole genome shotgun (WGS) entry which is preliminary data.</text>
</comment>
<evidence type="ECO:0000256" key="1">
    <source>
        <dbReference type="ARBA" id="ARBA00007164"/>
    </source>
</evidence>
<dbReference type="InterPro" id="IPR001967">
    <property type="entry name" value="Peptidase_S11_N"/>
</dbReference>
<feature type="binding site" evidence="8">
    <location>
        <position position="307"/>
    </location>
    <ligand>
        <name>substrate</name>
    </ligand>
</feature>
<dbReference type="SUPFAM" id="SSF56601">
    <property type="entry name" value="beta-lactamase/transpeptidase-like"/>
    <property type="match status" value="1"/>
</dbReference>
<evidence type="ECO:0000313" key="11">
    <source>
        <dbReference type="EMBL" id="OGZ34908.1"/>
    </source>
</evidence>
<dbReference type="Gene3D" id="3.40.710.10">
    <property type="entry name" value="DD-peptidase/beta-lactamase superfamily"/>
    <property type="match status" value="1"/>
</dbReference>
<accession>A0A1G2FBE0</accession>
<dbReference type="PANTHER" id="PTHR21581">
    <property type="entry name" value="D-ALANYL-D-ALANINE CARBOXYPEPTIDASE"/>
    <property type="match status" value="1"/>
</dbReference>
<dbReference type="AlphaFoldDB" id="A0A1G2FBE0"/>
<feature type="active site" description="Proton acceptor" evidence="7">
    <location>
        <position position="148"/>
    </location>
</feature>
<name>A0A1G2FBE0_9BACT</name>
<gene>
    <name evidence="11" type="ORF">A2815_00825</name>
</gene>
<evidence type="ECO:0000256" key="2">
    <source>
        <dbReference type="ARBA" id="ARBA00022729"/>
    </source>
</evidence>
<reference evidence="11 12" key="1">
    <citation type="journal article" date="2016" name="Nat. Commun.">
        <title>Thousands of microbial genomes shed light on interconnected biogeochemical processes in an aquifer system.</title>
        <authorList>
            <person name="Anantharaman K."/>
            <person name="Brown C.T."/>
            <person name="Hug L.A."/>
            <person name="Sharon I."/>
            <person name="Castelle C.J."/>
            <person name="Probst A.J."/>
            <person name="Thomas B.C."/>
            <person name="Singh A."/>
            <person name="Wilkins M.J."/>
            <person name="Karaoz U."/>
            <person name="Brodie E.L."/>
            <person name="Williams K.H."/>
            <person name="Hubbard S.S."/>
            <person name="Banfield J.F."/>
        </authorList>
    </citation>
    <scope>NUCLEOTIDE SEQUENCE [LARGE SCALE GENOMIC DNA]</scope>
</reference>
<keyword evidence="6" id="KW-0961">Cell wall biogenesis/degradation</keyword>
<proteinExistence type="inferred from homology"/>
<evidence type="ECO:0000256" key="4">
    <source>
        <dbReference type="ARBA" id="ARBA00022960"/>
    </source>
</evidence>
<keyword evidence="2" id="KW-0732">Signal</keyword>
<evidence type="ECO:0000256" key="9">
    <source>
        <dbReference type="RuleBase" id="RU004016"/>
    </source>
</evidence>